<reference evidence="2 3" key="1">
    <citation type="submission" date="2019-08" db="EMBL/GenBank/DDBJ databases">
        <title>Bioinformatics analysis of the strain L3 and L5.</title>
        <authorList>
            <person name="Li X."/>
        </authorList>
    </citation>
    <scope>NUCLEOTIDE SEQUENCE [LARGE SCALE GENOMIC DNA]</scope>
    <source>
        <strain evidence="2 3">L5</strain>
    </source>
</reference>
<dbReference type="Pfam" id="PF07883">
    <property type="entry name" value="Cupin_2"/>
    <property type="match status" value="1"/>
</dbReference>
<dbReference type="SUPFAM" id="SSF51182">
    <property type="entry name" value="RmlC-like cupins"/>
    <property type="match status" value="1"/>
</dbReference>
<accession>A0A7V7KIP6</accession>
<dbReference type="PANTHER" id="PTHR38599">
    <property type="entry name" value="CUPIN DOMAIN PROTEIN (AFU_ORTHOLOGUE AFUA_3G13620)"/>
    <property type="match status" value="1"/>
</dbReference>
<keyword evidence="3" id="KW-1185">Reference proteome</keyword>
<dbReference type="Proteomes" id="UP000486760">
    <property type="component" value="Unassembled WGS sequence"/>
</dbReference>
<evidence type="ECO:0000259" key="1">
    <source>
        <dbReference type="Pfam" id="PF07883"/>
    </source>
</evidence>
<evidence type="ECO:0000313" key="3">
    <source>
        <dbReference type="Proteomes" id="UP000486760"/>
    </source>
</evidence>
<dbReference type="InterPro" id="IPR013096">
    <property type="entry name" value="Cupin_2"/>
</dbReference>
<dbReference type="EMBL" id="VTPY01000002">
    <property type="protein sequence ID" value="KAA0013790.1"/>
    <property type="molecule type" value="Genomic_DNA"/>
</dbReference>
<sequence length="134" mass="14773">MNEAQYDEELKSALTAAVGTTYVQGGIKRTVLQKAQFPEGYTINFNLIEVPAGNSAAPHVHPGLEITYVLEGEFDLVTQGKPDRRFTPGMSYMVSDQDVHYARVLSDIPMKLLCVFVNKESEPVARVVGKAEAR</sequence>
<protein>
    <submittedName>
        <fullName evidence="2">Cupin domain-containing protein</fullName>
    </submittedName>
</protein>
<organism evidence="2 3">
    <name type="scientific">Billgrantia pellis</name>
    <dbReference type="NCBI Taxonomy" id="2606936"/>
    <lineage>
        <taxon>Bacteria</taxon>
        <taxon>Pseudomonadati</taxon>
        <taxon>Pseudomonadota</taxon>
        <taxon>Gammaproteobacteria</taxon>
        <taxon>Oceanospirillales</taxon>
        <taxon>Halomonadaceae</taxon>
        <taxon>Billgrantia</taxon>
    </lineage>
</organism>
<proteinExistence type="predicted"/>
<dbReference type="RefSeq" id="WP_149327328.1">
    <property type="nucleotide sequence ID" value="NZ_VTPY01000002.1"/>
</dbReference>
<gene>
    <name evidence="2" type="ORF">F0A17_05430</name>
</gene>
<dbReference type="InterPro" id="IPR014710">
    <property type="entry name" value="RmlC-like_jellyroll"/>
</dbReference>
<name>A0A7V7KIP6_9GAMM</name>
<feature type="domain" description="Cupin type-2" evidence="1">
    <location>
        <begin position="47"/>
        <end position="116"/>
    </location>
</feature>
<dbReference type="InterPro" id="IPR011051">
    <property type="entry name" value="RmlC_Cupin_sf"/>
</dbReference>
<dbReference type="AlphaFoldDB" id="A0A7V7KIP6"/>
<dbReference type="Gene3D" id="2.60.120.10">
    <property type="entry name" value="Jelly Rolls"/>
    <property type="match status" value="1"/>
</dbReference>
<comment type="caution">
    <text evidence="2">The sequence shown here is derived from an EMBL/GenBank/DDBJ whole genome shotgun (WGS) entry which is preliminary data.</text>
</comment>
<dbReference type="PANTHER" id="PTHR38599:SF1">
    <property type="entry name" value="CUPIN DOMAIN PROTEIN (AFU_ORTHOLOGUE AFUA_3G13620)"/>
    <property type="match status" value="1"/>
</dbReference>
<evidence type="ECO:0000313" key="2">
    <source>
        <dbReference type="EMBL" id="KAA0013790.1"/>
    </source>
</evidence>